<feature type="region of interest" description="Disordered" evidence="7">
    <location>
        <begin position="105"/>
        <end position="189"/>
    </location>
</feature>
<evidence type="ECO:0000256" key="4">
    <source>
        <dbReference type="ARBA" id="ARBA00023125"/>
    </source>
</evidence>
<dbReference type="GO" id="GO:0009653">
    <property type="term" value="P:anatomical structure morphogenesis"/>
    <property type="evidence" value="ECO:0007669"/>
    <property type="project" value="TreeGrafter"/>
</dbReference>
<dbReference type="GO" id="GO:0045944">
    <property type="term" value="P:positive regulation of transcription by RNA polymerase II"/>
    <property type="evidence" value="ECO:0007669"/>
    <property type="project" value="TreeGrafter"/>
</dbReference>
<dbReference type="AlphaFoldDB" id="A0A6S7G017"/>
<dbReference type="GO" id="GO:0016607">
    <property type="term" value="C:nuclear speck"/>
    <property type="evidence" value="ECO:0007669"/>
    <property type="project" value="UniProtKB-SubCell"/>
</dbReference>
<proteinExistence type="predicted"/>
<evidence type="ECO:0000256" key="3">
    <source>
        <dbReference type="ARBA" id="ARBA00023015"/>
    </source>
</evidence>
<evidence type="ECO:0000256" key="7">
    <source>
        <dbReference type="SAM" id="MobiDB-lite"/>
    </source>
</evidence>
<dbReference type="GO" id="GO:0046983">
    <property type="term" value="F:protein dimerization activity"/>
    <property type="evidence" value="ECO:0007669"/>
    <property type="project" value="InterPro"/>
</dbReference>
<dbReference type="GO" id="GO:0003700">
    <property type="term" value="F:DNA-binding transcription factor activity"/>
    <property type="evidence" value="ECO:0007669"/>
    <property type="project" value="TreeGrafter"/>
</dbReference>
<dbReference type="FunFam" id="4.10.280.10:FF:000052">
    <property type="entry name" value="Protein atonal homolog 8"/>
    <property type="match status" value="1"/>
</dbReference>
<dbReference type="InterPro" id="IPR050359">
    <property type="entry name" value="bHLH_transcription_factors"/>
</dbReference>
<name>A0A6S7G017_PARCT</name>
<organism evidence="8 9">
    <name type="scientific">Paramuricea clavata</name>
    <name type="common">Red gorgonian</name>
    <name type="synonym">Violescent sea-whip</name>
    <dbReference type="NCBI Taxonomy" id="317549"/>
    <lineage>
        <taxon>Eukaryota</taxon>
        <taxon>Metazoa</taxon>
        <taxon>Cnidaria</taxon>
        <taxon>Anthozoa</taxon>
        <taxon>Octocorallia</taxon>
        <taxon>Malacalcyonacea</taxon>
        <taxon>Plexauridae</taxon>
        <taxon>Paramuricea</taxon>
    </lineage>
</organism>
<evidence type="ECO:0000256" key="2">
    <source>
        <dbReference type="ARBA" id="ARBA00004496"/>
    </source>
</evidence>
<evidence type="ECO:0000313" key="8">
    <source>
        <dbReference type="EMBL" id="CAB3985218.1"/>
    </source>
</evidence>
<dbReference type="Pfam" id="PF00010">
    <property type="entry name" value="HLH"/>
    <property type="match status" value="1"/>
</dbReference>
<reference evidence="8" key="1">
    <citation type="submission" date="2020-04" db="EMBL/GenBank/DDBJ databases">
        <authorList>
            <person name="Alioto T."/>
            <person name="Alioto T."/>
            <person name="Gomez Garrido J."/>
        </authorList>
    </citation>
    <scope>NUCLEOTIDE SEQUENCE</scope>
    <source>
        <strain evidence="8">A484AB</strain>
    </source>
</reference>
<dbReference type="InterPro" id="IPR036638">
    <property type="entry name" value="HLH_DNA-bd_sf"/>
</dbReference>
<keyword evidence="9" id="KW-1185">Reference proteome</keyword>
<dbReference type="Gene3D" id="4.10.280.10">
    <property type="entry name" value="Helix-loop-helix DNA-binding domain"/>
    <property type="match status" value="1"/>
</dbReference>
<protein>
    <submittedName>
        <fullName evidence="8">Atonal homolog 8-like</fullName>
    </submittedName>
</protein>
<dbReference type="PROSITE" id="PS50888">
    <property type="entry name" value="BHLH"/>
    <property type="match status" value="1"/>
</dbReference>
<evidence type="ECO:0000256" key="6">
    <source>
        <dbReference type="ARBA" id="ARBA00023242"/>
    </source>
</evidence>
<dbReference type="Proteomes" id="UP001152795">
    <property type="component" value="Unassembled WGS sequence"/>
</dbReference>
<feature type="compositionally biased region" description="Polar residues" evidence="7">
    <location>
        <begin position="118"/>
        <end position="134"/>
    </location>
</feature>
<evidence type="ECO:0000256" key="5">
    <source>
        <dbReference type="ARBA" id="ARBA00023163"/>
    </source>
</evidence>
<sequence>MAASSRTDVTAFGRLSYAEKTSRRFSQNRSMESKESSNWFDGINSNTPKRSKGSHVSARERSDRHSNVHAKRSQEQSDLSVGKNTHERSHLNAQEHLDLHYIDTAANSNERSNKTKRSNGTELNVETDSQGSHLTNEHSSDSETSAQLVKQSGKRGFRKKMANAEGVKRLKQSAGKKDNSWRQNSRSRRLVANARERSRIHILSDAFENLRRAVPSYSQDQKLSKLAILKLATYYISALANLAESDTSARSLKQFADCVSHCTKALQTEGRSRRKHF</sequence>
<dbReference type="SMART" id="SM00353">
    <property type="entry name" value="HLH"/>
    <property type="match status" value="1"/>
</dbReference>
<feature type="compositionally biased region" description="Basic and acidic residues" evidence="7">
    <location>
        <begin position="57"/>
        <end position="66"/>
    </location>
</feature>
<comment type="subcellular location">
    <subcellularLocation>
        <location evidence="2">Cytoplasm</location>
    </subcellularLocation>
    <subcellularLocation>
        <location evidence="1">Nucleus speckle</location>
    </subcellularLocation>
</comment>
<gene>
    <name evidence="8" type="ORF">PACLA_8A067132</name>
</gene>
<feature type="region of interest" description="Disordered" evidence="7">
    <location>
        <begin position="19"/>
        <end position="87"/>
    </location>
</feature>
<dbReference type="GO" id="GO:0070888">
    <property type="term" value="F:E-box binding"/>
    <property type="evidence" value="ECO:0007669"/>
    <property type="project" value="TreeGrafter"/>
</dbReference>
<evidence type="ECO:0000256" key="1">
    <source>
        <dbReference type="ARBA" id="ARBA00004324"/>
    </source>
</evidence>
<feature type="compositionally biased region" description="Basic residues" evidence="7">
    <location>
        <begin position="152"/>
        <end position="161"/>
    </location>
</feature>
<keyword evidence="6" id="KW-0539">Nucleus</keyword>
<keyword evidence="5" id="KW-0804">Transcription</keyword>
<keyword evidence="3" id="KW-0805">Transcription regulation</keyword>
<dbReference type="PANTHER" id="PTHR19290:SF102">
    <property type="entry name" value="TRANSCRIPTION FACTOR ATOH8"/>
    <property type="match status" value="1"/>
</dbReference>
<evidence type="ECO:0000313" key="9">
    <source>
        <dbReference type="Proteomes" id="UP001152795"/>
    </source>
</evidence>
<keyword evidence="4" id="KW-0238">DNA-binding</keyword>
<dbReference type="OrthoDB" id="10001938at2759"/>
<dbReference type="SUPFAM" id="SSF47459">
    <property type="entry name" value="HLH, helix-loop-helix DNA-binding domain"/>
    <property type="match status" value="1"/>
</dbReference>
<dbReference type="GO" id="GO:0005737">
    <property type="term" value="C:cytoplasm"/>
    <property type="evidence" value="ECO:0007669"/>
    <property type="project" value="UniProtKB-SubCell"/>
</dbReference>
<dbReference type="EMBL" id="CACRXK020000843">
    <property type="protein sequence ID" value="CAB3985218.1"/>
    <property type="molecule type" value="Genomic_DNA"/>
</dbReference>
<accession>A0A6S7G017</accession>
<dbReference type="InterPro" id="IPR011598">
    <property type="entry name" value="bHLH_dom"/>
</dbReference>
<feature type="compositionally biased region" description="Polar residues" evidence="7">
    <location>
        <begin position="24"/>
        <end position="48"/>
    </location>
</feature>
<dbReference type="PANTHER" id="PTHR19290">
    <property type="entry name" value="BASIC HELIX-LOOP-HELIX PROTEIN NEUROGENIN-RELATED"/>
    <property type="match status" value="1"/>
</dbReference>
<comment type="caution">
    <text evidence="8">The sequence shown here is derived from an EMBL/GenBank/DDBJ whole genome shotgun (WGS) entry which is preliminary data.</text>
</comment>